<dbReference type="AlphaFoldDB" id="A0A8T3DW29"/>
<comment type="caution">
    <text evidence="1">The sequence shown here is derived from an EMBL/GenBank/DDBJ whole genome shotgun (WGS) entry which is preliminary data.</text>
</comment>
<accession>A0A8T3DW29</accession>
<protein>
    <submittedName>
        <fullName evidence="1">Uncharacterized protein</fullName>
    </submittedName>
</protein>
<dbReference type="EMBL" id="JAERUA010000003">
    <property type="protein sequence ID" value="KAI1901579.1"/>
    <property type="molecule type" value="Genomic_DNA"/>
</dbReference>
<organism evidence="1 2">
    <name type="scientific">Albula goreensis</name>
    <dbReference type="NCBI Taxonomy" id="1534307"/>
    <lineage>
        <taxon>Eukaryota</taxon>
        <taxon>Metazoa</taxon>
        <taxon>Chordata</taxon>
        <taxon>Craniata</taxon>
        <taxon>Vertebrata</taxon>
        <taxon>Euteleostomi</taxon>
        <taxon>Actinopterygii</taxon>
        <taxon>Neopterygii</taxon>
        <taxon>Teleostei</taxon>
        <taxon>Albuliformes</taxon>
        <taxon>Albulidae</taxon>
        <taxon>Albula</taxon>
    </lineage>
</organism>
<evidence type="ECO:0000313" key="2">
    <source>
        <dbReference type="Proteomes" id="UP000829720"/>
    </source>
</evidence>
<proteinExistence type="predicted"/>
<gene>
    <name evidence="1" type="ORF">AGOR_G00035860</name>
</gene>
<evidence type="ECO:0000313" key="1">
    <source>
        <dbReference type="EMBL" id="KAI1901579.1"/>
    </source>
</evidence>
<keyword evidence="2" id="KW-1185">Reference proteome</keyword>
<dbReference type="OrthoDB" id="10251508at2759"/>
<reference evidence="1" key="1">
    <citation type="submission" date="2021-01" db="EMBL/GenBank/DDBJ databases">
        <authorList>
            <person name="Zahm M."/>
            <person name="Roques C."/>
            <person name="Cabau C."/>
            <person name="Klopp C."/>
            <person name="Donnadieu C."/>
            <person name="Jouanno E."/>
            <person name="Lampietro C."/>
            <person name="Louis A."/>
            <person name="Herpin A."/>
            <person name="Echchiki A."/>
            <person name="Berthelot C."/>
            <person name="Parey E."/>
            <person name="Roest-Crollius H."/>
            <person name="Braasch I."/>
            <person name="Postlethwait J."/>
            <person name="Bobe J."/>
            <person name="Montfort J."/>
            <person name="Bouchez O."/>
            <person name="Begum T."/>
            <person name="Mejri S."/>
            <person name="Adams A."/>
            <person name="Chen W.-J."/>
            <person name="Guiguen Y."/>
        </authorList>
    </citation>
    <scope>NUCLEOTIDE SEQUENCE</scope>
    <source>
        <tissue evidence="1">Blood</tissue>
    </source>
</reference>
<name>A0A8T3DW29_9TELE</name>
<sequence length="134" mass="15323">MEVCFRLLSQGGLLRTLEHKVGMFPALFSHCWTCRHVRGSSHFAHRPSLHHSGERSSTSCRRGLLFQRSSRNLLFCRHRVTETTTHAALSSVVPVFVVMKFDKDGNVTSFGSSEFAADQPIFLQRERRQSFIRS</sequence>
<dbReference type="Proteomes" id="UP000829720">
    <property type="component" value="Unassembled WGS sequence"/>
</dbReference>